<dbReference type="Proteomes" id="UP000464378">
    <property type="component" value="Chromosome"/>
</dbReference>
<dbReference type="KEGG" id="tim:GMBLW1_39160"/>
<organism evidence="1">
    <name type="scientific">Tuwongella immobilis</name>
    <dbReference type="NCBI Taxonomy" id="692036"/>
    <lineage>
        <taxon>Bacteria</taxon>
        <taxon>Pseudomonadati</taxon>
        <taxon>Planctomycetota</taxon>
        <taxon>Planctomycetia</taxon>
        <taxon>Gemmatales</taxon>
        <taxon>Gemmataceae</taxon>
        <taxon>Tuwongella</taxon>
    </lineage>
</organism>
<dbReference type="EMBL" id="LR586016">
    <property type="protein sequence ID" value="VIP05277.1"/>
    <property type="molecule type" value="Genomic_DNA"/>
</dbReference>
<gene>
    <name evidence="1" type="ORF">GMBLW1_39160</name>
</gene>
<proteinExistence type="predicted"/>
<dbReference type="RefSeq" id="WP_162660374.1">
    <property type="nucleotide sequence ID" value="NZ_LR593887.1"/>
</dbReference>
<evidence type="ECO:0000313" key="2">
    <source>
        <dbReference type="Proteomes" id="UP000464378"/>
    </source>
</evidence>
<reference evidence="1" key="1">
    <citation type="submission" date="2019-04" db="EMBL/GenBank/DDBJ databases">
        <authorList>
            <consortium name="Science for Life Laboratories"/>
        </authorList>
    </citation>
    <scope>NUCLEOTIDE SEQUENCE</scope>
    <source>
        <strain evidence="1">MBLW1</strain>
    </source>
</reference>
<dbReference type="EMBL" id="LR593887">
    <property type="protein sequence ID" value="VTS07910.1"/>
    <property type="molecule type" value="Genomic_DNA"/>
</dbReference>
<dbReference type="AlphaFoldDB" id="A0A6C2YV79"/>
<sequence>MTPQMTNYTPGRLYPIAFRGLDWLQYQPGTLPDGSLAILGRLPPQRGLRQPGPYPVGPELGVFFSADGTYLRHEILPIPAMIDPAWPQSQQSEFSVQHILDARSRWSADIGFTPGTIQVQYFALPEFMIGIADWPNHLFRERLLAGSDPELLAELNEDERHQEWIEGGFYVLYWGNDFWMHPDGTISST</sequence>
<name>A0A6C2YV79_9BACT</name>
<dbReference type="InParanoid" id="A0A6C2YV79"/>
<protein>
    <submittedName>
        <fullName evidence="1">Uncharacterized protein</fullName>
    </submittedName>
</protein>
<accession>A0A6C2YV79</accession>
<evidence type="ECO:0000313" key="1">
    <source>
        <dbReference type="EMBL" id="VIP05277.1"/>
    </source>
</evidence>
<keyword evidence="2" id="KW-1185">Reference proteome</keyword>